<dbReference type="InterPro" id="IPR036390">
    <property type="entry name" value="WH_DNA-bd_sf"/>
</dbReference>
<dbReference type="Gene3D" id="1.10.10.10">
    <property type="entry name" value="Winged helix-like DNA-binding domain superfamily/Winged helix DNA-binding domain"/>
    <property type="match status" value="1"/>
</dbReference>
<dbReference type="GO" id="GO:0005524">
    <property type="term" value="F:ATP binding"/>
    <property type="evidence" value="ECO:0007669"/>
    <property type="project" value="UniProtKB-KW"/>
</dbReference>
<keyword evidence="4" id="KW-0067">ATP-binding</keyword>
<dbReference type="InterPro" id="IPR036388">
    <property type="entry name" value="WH-like_DNA-bd_sf"/>
</dbReference>
<dbReference type="PANTHER" id="PTHR34704">
    <property type="entry name" value="ATPASE"/>
    <property type="match status" value="1"/>
</dbReference>
<dbReference type="CDD" id="cd00090">
    <property type="entry name" value="HTH_ARSR"/>
    <property type="match status" value="1"/>
</dbReference>
<dbReference type="Pfam" id="PF01637">
    <property type="entry name" value="ATPase_2"/>
    <property type="match status" value="1"/>
</dbReference>
<name>A0ABD5MNL5_9EURY</name>
<dbReference type="InterPro" id="IPR005471">
    <property type="entry name" value="Tscrpt_reg_IclR_N"/>
</dbReference>
<sequence length="460" mass="52143">MIDRESERSWLRSQLTEGSRQLLVVYGRRRVGKTTLVTEVLDGLATPSVYHLCDQRGPTHNARVFAERCADVFDDVTPAVDDFVDAFRYLARRADGPFVVALDEFSYLVEEDETVPSVFQTIVDETLDGTEISLVLLGSSISMMEEGVLSYESPLYGRRTGQWRLEPLAIDGVRGFFPDYDPTALVSTYSVVGGIPAYLEQFDLEQSLLENVERNVLRKGSFLYEEPEFLLRQELREPTTYMAVLEAIAAGATRVSEIANEIGRDASSLSRYLQNLSELALVERETPVTDPDGRGMYRLSDQFLRFWFRYVAPNRSTLEQGHTESVRASIAETFPTHVSWTFEDVCRQSASRPSFPVSCSRVGRWWYGKDEIDVVGIDEQTERLLLGECKWTNSPVDEALLDNLEALEPEVRWHGSQRDVTYALFSKAGFTAEVERLEADRDDLRLFTVDDVVGLFDPNV</sequence>
<dbReference type="InterPro" id="IPR004256">
    <property type="entry name" value="DUF234"/>
</dbReference>
<dbReference type="Pfam" id="PF03008">
    <property type="entry name" value="DUF234"/>
    <property type="match status" value="1"/>
</dbReference>
<accession>A0ABD5MNL5</accession>
<reference evidence="4" key="1">
    <citation type="submission" date="2024-09" db="EMBL/GenBank/DDBJ databases">
        <authorList>
            <person name="Sun Q."/>
        </authorList>
    </citation>
    <scope>NUCLEOTIDE SEQUENCE [LARGE SCALE GENOMIC DNA]</scope>
    <source>
        <strain evidence="4">JCM 31273</strain>
    </source>
</reference>
<keyword evidence="5" id="KW-1185">Reference proteome</keyword>
<dbReference type="RefSeq" id="WP_222921249.1">
    <property type="nucleotide sequence ID" value="NZ_CP082286.1"/>
</dbReference>
<evidence type="ECO:0000313" key="4">
    <source>
        <dbReference type="EMBL" id="MFB9825428.1"/>
    </source>
</evidence>
<proteinExistence type="predicted"/>
<evidence type="ECO:0000259" key="1">
    <source>
        <dbReference type="Pfam" id="PF01637"/>
    </source>
</evidence>
<protein>
    <submittedName>
        <fullName evidence="4">ATP-binding protein</fullName>
    </submittedName>
</protein>
<feature type="domain" description="HTH iclR-type" evidence="3">
    <location>
        <begin position="242"/>
        <end position="285"/>
    </location>
</feature>
<keyword evidence="4" id="KW-0547">Nucleotide-binding</keyword>
<evidence type="ECO:0000259" key="3">
    <source>
        <dbReference type="Pfam" id="PF09339"/>
    </source>
</evidence>
<dbReference type="Pfam" id="PF09339">
    <property type="entry name" value="HTH_IclR"/>
    <property type="match status" value="1"/>
</dbReference>
<dbReference type="EMBL" id="JBHMAJ010000009">
    <property type="protein sequence ID" value="MFB9825428.1"/>
    <property type="molecule type" value="Genomic_DNA"/>
</dbReference>
<dbReference type="GeneID" id="67211346"/>
<dbReference type="SUPFAM" id="SSF46785">
    <property type="entry name" value="Winged helix' DNA-binding domain"/>
    <property type="match status" value="1"/>
</dbReference>
<dbReference type="Proteomes" id="UP001589595">
    <property type="component" value="Unassembled WGS sequence"/>
</dbReference>
<dbReference type="Gene3D" id="3.40.50.300">
    <property type="entry name" value="P-loop containing nucleotide triphosphate hydrolases"/>
    <property type="match status" value="2"/>
</dbReference>
<evidence type="ECO:0000313" key="5">
    <source>
        <dbReference type="Proteomes" id="UP001589595"/>
    </source>
</evidence>
<dbReference type="InterPro" id="IPR011991">
    <property type="entry name" value="ArsR-like_HTH"/>
</dbReference>
<evidence type="ECO:0000259" key="2">
    <source>
        <dbReference type="Pfam" id="PF03008"/>
    </source>
</evidence>
<dbReference type="AlphaFoldDB" id="A0ABD5MNL5"/>
<comment type="caution">
    <text evidence="4">The sequence shown here is derived from an EMBL/GenBank/DDBJ whole genome shotgun (WGS) entry which is preliminary data.</text>
</comment>
<feature type="domain" description="ATPase" evidence="1">
    <location>
        <begin position="2"/>
        <end position="202"/>
    </location>
</feature>
<dbReference type="PANTHER" id="PTHR34704:SF1">
    <property type="entry name" value="ATPASE"/>
    <property type="match status" value="1"/>
</dbReference>
<organism evidence="4 5">
    <name type="scientific">Halobaculum roseum</name>
    <dbReference type="NCBI Taxonomy" id="2175149"/>
    <lineage>
        <taxon>Archaea</taxon>
        <taxon>Methanobacteriati</taxon>
        <taxon>Methanobacteriota</taxon>
        <taxon>Stenosarchaea group</taxon>
        <taxon>Halobacteria</taxon>
        <taxon>Halobacteriales</taxon>
        <taxon>Haloferacaceae</taxon>
        <taxon>Halobaculum</taxon>
    </lineage>
</organism>
<gene>
    <name evidence="4" type="ORF">ACFFOL_14755</name>
</gene>
<dbReference type="InterPro" id="IPR027417">
    <property type="entry name" value="P-loop_NTPase"/>
</dbReference>
<dbReference type="InterPro" id="IPR011579">
    <property type="entry name" value="ATPase_dom"/>
</dbReference>
<dbReference type="SUPFAM" id="SSF52540">
    <property type="entry name" value="P-loop containing nucleoside triphosphate hydrolases"/>
    <property type="match status" value="1"/>
</dbReference>
<feature type="domain" description="DUF234" evidence="2">
    <location>
        <begin position="307"/>
        <end position="394"/>
    </location>
</feature>